<proteinExistence type="predicted"/>
<evidence type="ECO:0000313" key="1">
    <source>
        <dbReference type="EMBL" id="SEK13085.1"/>
    </source>
</evidence>
<gene>
    <name evidence="1" type="ORF">SAMN05216550_12381</name>
</gene>
<dbReference type="RefSeq" id="WP_074987048.1">
    <property type="nucleotide sequence ID" value="NZ_CADFGN010000015.1"/>
</dbReference>
<organism evidence="1 2">
    <name type="scientific">Paraburkholderia tropica</name>
    <dbReference type="NCBI Taxonomy" id="92647"/>
    <lineage>
        <taxon>Bacteria</taxon>
        <taxon>Pseudomonadati</taxon>
        <taxon>Pseudomonadota</taxon>
        <taxon>Betaproteobacteria</taxon>
        <taxon>Burkholderiales</taxon>
        <taxon>Burkholderiaceae</taxon>
        <taxon>Paraburkholderia</taxon>
    </lineage>
</organism>
<evidence type="ECO:0000313" key="2">
    <source>
        <dbReference type="Proteomes" id="UP000183529"/>
    </source>
</evidence>
<dbReference type="AlphaFoldDB" id="A0AAQ1JXQ2"/>
<comment type="caution">
    <text evidence="1">The sequence shown here is derived from an EMBL/GenBank/DDBJ whole genome shotgun (WGS) entry which is preliminary data.</text>
</comment>
<sequence length="154" mass="18667">MRFDRQPRPEGYQWTARKEALHLRREAREVEKIARDYPLFVGEFQPRPTVPVEEERKRREQQLMESEQRWRDLMAEQWRGSRREYFACPPAMRAAIMGEWNHWRGPLRPVYFTYLVEKHNGVGERKSQAHREQEAAMMARIRERETAQASLLSR</sequence>
<dbReference type="Proteomes" id="UP000183529">
    <property type="component" value="Unassembled WGS sequence"/>
</dbReference>
<accession>A0AAQ1JXQ2</accession>
<name>A0AAQ1JXQ2_9BURK</name>
<dbReference type="EMBL" id="FNZM01000023">
    <property type="protein sequence ID" value="SEK13085.1"/>
    <property type="molecule type" value="Genomic_DNA"/>
</dbReference>
<reference evidence="1 2" key="1">
    <citation type="submission" date="2016-10" db="EMBL/GenBank/DDBJ databases">
        <authorList>
            <person name="Varghese N."/>
            <person name="Submissions S."/>
        </authorList>
    </citation>
    <scope>NUCLEOTIDE SEQUENCE [LARGE SCALE GENOMIC DNA]</scope>
    <source>
        <strain evidence="1 2">LMG 22274</strain>
    </source>
</reference>
<protein>
    <submittedName>
        <fullName evidence="1">Uncharacterized protein</fullName>
    </submittedName>
</protein>